<evidence type="ECO:0000313" key="3">
    <source>
        <dbReference type="EMBL" id="QKX55541.1"/>
    </source>
</evidence>
<keyword evidence="2" id="KW-0040">ANK repeat</keyword>
<dbReference type="Pfam" id="PF12796">
    <property type="entry name" value="Ank_2"/>
    <property type="match status" value="2"/>
</dbReference>
<protein>
    <submittedName>
        <fullName evidence="3">Uncharacterized protein</fullName>
    </submittedName>
</protein>
<dbReference type="PANTHER" id="PTHR24173">
    <property type="entry name" value="ANKYRIN REPEAT CONTAINING"/>
    <property type="match status" value="1"/>
</dbReference>
<dbReference type="SUPFAM" id="SSF48403">
    <property type="entry name" value="Ankyrin repeat"/>
    <property type="match status" value="2"/>
</dbReference>
<name>A0A7H8QPY8_TALRU</name>
<keyword evidence="1" id="KW-0677">Repeat</keyword>
<reference evidence="4" key="1">
    <citation type="submission" date="2020-06" db="EMBL/GenBank/DDBJ databases">
        <title>A chromosome-scale genome assembly of Talaromyces rugulosus W13939.</title>
        <authorList>
            <person name="Wang B."/>
            <person name="Guo L."/>
            <person name="Ye K."/>
            <person name="Wang L."/>
        </authorList>
    </citation>
    <scope>NUCLEOTIDE SEQUENCE [LARGE SCALE GENOMIC DNA]</scope>
    <source>
        <strain evidence="4">W13939</strain>
    </source>
</reference>
<organism evidence="3 4">
    <name type="scientific">Talaromyces rugulosus</name>
    <name type="common">Penicillium rugulosum</name>
    <dbReference type="NCBI Taxonomy" id="121627"/>
    <lineage>
        <taxon>Eukaryota</taxon>
        <taxon>Fungi</taxon>
        <taxon>Dikarya</taxon>
        <taxon>Ascomycota</taxon>
        <taxon>Pezizomycotina</taxon>
        <taxon>Eurotiomycetes</taxon>
        <taxon>Eurotiomycetidae</taxon>
        <taxon>Eurotiales</taxon>
        <taxon>Trichocomaceae</taxon>
        <taxon>Talaromyces</taxon>
        <taxon>Talaromyces sect. Islandici</taxon>
    </lineage>
</organism>
<dbReference type="SMART" id="SM00248">
    <property type="entry name" value="ANK"/>
    <property type="match status" value="9"/>
</dbReference>
<dbReference type="Proteomes" id="UP000509510">
    <property type="component" value="Chromosome II"/>
</dbReference>
<dbReference type="InterPro" id="IPR036770">
    <property type="entry name" value="Ankyrin_rpt-contain_sf"/>
</dbReference>
<evidence type="ECO:0000313" key="4">
    <source>
        <dbReference type="Proteomes" id="UP000509510"/>
    </source>
</evidence>
<dbReference type="Gene3D" id="1.25.40.20">
    <property type="entry name" value="Ankyrin repeat-containing domain"/>
    <property type="match status" value="3"/>
</dbReference>
<dbReference type="EMBL" id="CP055899">
    <property type="protein sequence ID" value="QKX55541.1"/>
    <property type="molecule type" value="Genomic_DNA"/>
</dbReference>
<gene>
    <name evidence="3" type="ORF">TRUGW13939_02635</name>
</gene>
<dbReference type="PANTHER" id="PTHR24173:SF74">
    <property type="entry name" value="ANKYRIN REPEAT DOMAIN-CONTAINING PROTEIN 16"/>
    <property type="match status" value="1"/>
</dbReference>
<dbReference type="AlphaFoldDB" id="A0A7H8QPY8"/>
<evidence type="ECO:0000256" key="1">
    <source>
        <dbReference type="ARBA" id="ARBA00022737"/>
    </source>
</evidence>
<dbReference type="KEGG" id="trg:TRUGW13939_02635"/>
<dbReference type="GeneID" id="55990142"/>
<sequence>MGLLDLPNKLLYAISKEVKNLHYCDALSTLYAFTLTHSVLWRLFEPVLYQFDMETYKGRALKWGVDNDAVETVEKSLGTRTWTPGHPMLSELLMKAAKWGFVAIVKLLLDHNADINHYIVPPSSFHLYELRNPMLCAVEEGKTDVVELLLEYDKQAVKFRDPVGIPGRIPAHINSPLFLAVRRIHVDIVKLLVHKGALAVGRRETSDPLVYAVLEGNLELLAALLGEVHPQDRAYKHRQDISFPAEHLANLLKKAISGDDVEVVGLLLKHGADFNKMKLTSDEDYYDGFNYGHYYGEKKFERLSRHMLEYLLNNGLPLDTRKAWGTALWHNVVEKRELLHLLLAHPQGPNTFRKKYPVLLERAIWRHNKDDTEFLLQQGKEWRTPADLFPGLYSAIYSGYYGSAARLLSCGAPANVPPGFTFLSQEHSRYRRHIIRPLLWIATKGDNLRLVKCLLEHGADPNKIAFPNHLKSAKNALQLAIDRKNTDIAELLCDYGAVAANTTSHDRSYTMRVVQRGNLKLAERYLS</sequence>
<keyword evidence="4" id="KW-1185">Reference proteome</keyword>
<proteinExistence type="predicted"/>
<dbReference type="OrthoDB" id="20872at2759"/>
<evidence type="ECO:0000256" key="2">
    <source>
        <dbReference type="ARBA" id="ARBA00023043"/>
    </source>
</evidence>
<dbReference type="InterPro" id="IPR002110">
    <property type="entry name" value="Ankyrin_rpt"/>
</dbReference>
<dbReference type="RefSeq" id="XP_035341719.1">
    <property type="nucleotide sequence ID" value="XM_035485826.1"/>
</dbReference>
<accession>A0A7H8QPY8</accession>